<comment type="similarity">
    <text evidence="4 22">Belongs to the cytochrome P450 family.</text>
</comment>
<evidence type="ECO:0000256" key="5">
    <source>
        <dbReference type="ARBA" id="ARBA00022617"/>
    </source>
</evidence>
<proteinExistence type="inferred from homology"/>
<dbReference type="InterPro" id="IPR036396">
    <property type="entry name" value="Cyt_P450_sf"/>
</dbReference>
<keyword evidence="6 21" id="KW-0479">Metal-binding</keyword>
<evidence type="ECO:0000256" key="13">
    <source>
        <dbReference type="ARBA" id="ARBA00023136"/>
    </source>
</evidence>
<evidence type="ECO:0000256" key="16">
    <source>
        <dbReference type="ARBA" id="ARBA00044217"/>
    </source>
</evidence>
<reference evidence="24" key="2">
    <citation type="journal article" date="2021" name="Genome Biol. Evol.">
        <title>Developing a high-quality reference genome for a parasitic bivalve with doubly uniparental inheritance (Bivalvia: Unionida).</title>
        <authorList>
            <person name="Smith C.H."/>
        </authorList>
    </citation>
    <scope>NUCLEOTIDE SEQUENCE</scope>
    <source>
        <strain evidence="24">CHS0354</strain>
        <tissue evidence="24">Mantle</tissue>
    </source>
</reference>
<keyword evidence="10 21" id="KW-0408">Iron</keyword>
<protein>
    <recommendedName>
        <fullName evidence="15">Steroid 21-hydroxylase</fullName>
        <ecNumber evidence="14">1.14.14.16</ecNumber>
    </recommendedName>
    <alternativeName>
        <fullName evidence="19">21-OHase</fullName>
    </alternativeName>
    <alternativeName>
        <fullName evidence="16">Cytochrome P-450c21</fullName>
    </alternativeName>
    <alternativeName>
        <fullName evidence="20">Cytochrome P450 21</fullName>
    </alternativeName>
    <alternativeName>
        <fullName evidence="18">Cytochrome P450 XXI</fullName>
    </alternativeName>
    <alternativeName>
        <fullName evidence="17">Cytochrome P450-C21</fullName>
    </alternativeName>
</protein>
<feature type="binding site" description="axial binding residue" evidence="21">
    <location>
        <position position="447"/>
    </location>
    <ligand>
        <name>heme</name>
        <dbReference type="ChEBI" id="CHEBI:30413"/>
    </ligand>
    <ligandPart>
        <name>Fe</name>
        <dbReference type="ChEBI" id="CHEBI:18248"/>
    </ligandPart>
</feature>
<keyword evidence="8" id="KW-0492">Microsome</keyword>
<reference evidence="24" key="1">
    <citation type="journal article" date="2021" name="Genome Biol. Evol.">
        <title>A High-Quality Reference Genome for a Parasitic Bivalve with Doubly Uniparental Inheritance (Bivalvia: Unionida).</title>
        <authorList>
            <person name="Smith C.H."/>
        </authorList>
    </citation>
    <scope>NUCLEOTIDE SEQUENCE</scope>
    <source>
        <strain evidence="24">CHS0354</strain>
    </source>
</reference>
<keyword evidence="23" id="KW-0812">Transmembrane</keyword>
<dbReference type="PRINTS" id="PR00463">
    <property type="entry name" value="EP450I"/>
</dbReference>
<dbReference type="AlphaFoldDB" id="A0AAE0VY26"/>
<dbReference type="EC" id="1.14.14.16" evidence="14"/>
<dbReference type="GO" id="GO:0005506">
    <property type="term" value="F:iron ion binding"/>
    <property type="evidence" value="ECO:0007669"/>
    <property type="project" value="InterPro"/>
</dbReference>
<keyword evidence="9 22" id="KW-0560">Oxidoreductase</keyword>
<evidence type="ECO:0000256" key="9">
    <source>
        <dbReference type="ARBA" id="ARBA00023002"/>
    </source>
</evidence>
<comment type="caution">
    <text evidence="24">The sequence shown here is derived from an EMBL/GenBank/DDBJ whole genome shotgun (WGS) entry which is preliminary data.</text>
</comment>
<keyword evidence="23" id="KW-1133">Transmembrane helix</keyword>
<keyword evidence="7" id="KW-0256">Endoplasmic reticulum</keyword>
<dbReference type="GO" id="GO:0004509">
    <property type="term" value="F:steroid 21-monooxygenase activity"/>
    <property type="evidence" value="ECO:0007669"/>
    <property type="project" value="UniProtKB-EC"/>
</dbReference>
<evidence type="ECO:0000256" key="14">
    <source>
        <dbReference type="ARBA" id="ARBA00044040"/>
    </source>
</evidence>
<dbReference type="GO" id="GO:0005789">
    <property type="term" value="C:endoplasmic reticulum membrane"/>
    <property type="evidence" value="ECO:0007669"/>
    <property type="project" value="UniProtKB-SubCell"/>
</dbReference>
<evidence type="ECO:0000256" key="19">
    <source>
        <dbReference type="ARBA" id="ARBA00044304"/>
    </source>
</evidence>
<evidence type="ECO:0000256" key="4">
    <source>
        <dbReference type="ARBA" id="ARBA00010617"/>
    </source>
</evidence>
<evidence type="ECO:0000256" key="11">
    <source>
        <dbReference type="ARBA" id="ARBA00023033"/>
    </source>
</evidence>
<evidence type="ECO:0000256" key="1">
    <source>
        <dbReference type="ARBA" id="ARBA00004184"/>
    </source>
</evidence>
<dbReference type="PRINTS" id="PR00385">
    <property type="entry name" value="P450"/>
</dbReference>
<dbReference type="EMBL" id="JAEAOA010001253">
    <property type="protein sequence ID" value="KAK3594883.1"/>
    <property type="molecule type" value="Genomic_DNA"/>
</dbReference>
<sequence>MVLDQLLSEKTVKTGLVGLIAGLTVYWLMHWRKTRKFPPGPLSLPIIGHFYLFKSTLLHEQIYEWTKKYGPVVYVAVGPFKFVMVNDTDTALEVLVKKSTDFANRISSYSIDLFTDGGKDIALGQYGPTWRLHRKIASKALRQYMQGKDLEKKVHISLEKGIDTLTIEKEPFDPALHVTSIVFNIICALCFGESYEFEDPEFRRIIDVEDTVNEKLQSGLFLEDFIPLLRYFPTKNFQQFSVLVKELKAFMKKKFDEHKYSFDEGNIRDFTDHLIQARKEAEEEGKEDILEQLTETHLIQTLLDIFLAGIDTTRLTLGFALFHMAQYPDIQEKVHKEINEAVSGGRLPGMADRVNLGYTEAVLHESMRLAPVAPTGLPHVATCATKIGDYEIPKGTMVLINIWALHHDSRQWDEVEKFKPERFLSEGNKLGPKPESWLPFSAGRRVCLGETVAKPELYLIFAGLMQRFTVKFPDGVIPDLTPKGGMFLLYPPNHKLIFEDRLSKS</sequence>
<dbReference type="GO" id="GO:0042446">
    <property type="term" value="P:hormone biosynthetic process"/>
    <property type="evidence" value="ECO:0007669"/>
    <property type="project" value="TreeGrafter"/>
</dbReference>
<dbReference type="GO" id="GO:0008289">
    <property type="term" value="F:lipid binding"/>
    <property type="evidence" value="ECO:0007669"/>
    <property type="project" value="UniProtKB-KW"/>
</dbReference>
<keyword evidence="11 22" id="KW-0503">Monooxygenase</keyword>
<dbReference type="PANTHER" id="PTHR24289:SF20">
    <property type="entry name" value="STEROID 17-ALPHA-HYDROXYLASE_17,20 LYASE"/>
    <property type="match status" value="1"/>
</dbReference>
<feature type="transmembrane region" description="Helical" evidence="23">
    <location>
        <begin position="12"/>
        <end position="29"/>
    </location>
</feature>
<evidence type="ECO:0000256" key="12">
    <source>
        <dbReference type="ARBA" id="ARBA00023121"/>
    </source>
</evidence>
<evidence type="ECO:0000313" key="25">
    <source>
        <dbReference type="Proteomes" id="UP001195483"/>
    </source>
</evidence>
<keyword evidence="25" id="KW-1185">Reference proteome</keyword>
<evidence type="ECO:0000256" key="8">
    <source>
        <dbReference type="ARBA" id="ARBA00022848"/>
    </source>
</evidence>
<dbReference type="PROSITE" id="PS00086">
    <property type="entry name" value="CYTOCHROME_P450"/>
    <property type="match status" value="1"/>
</dbReference>
<dbReference type="PANTHER" id="PTHR24289">
    <property type="entry name" value="STEROID 17-ALPHA-HYDROXYLASE/17,20 LYASE"/>
    <property type="match status" value="1"/>
</dbReference>
<organism evidence="24 25">
    <name type="scientific">Potamilus streckersoni</name>
    <dbReference type="NCBI Taxonomy" id="2493646"/>
    <lineage>
        <taxon>Eukaryota</taxon>
        <taxon>Metazoa</taxon>
        <taxon>Spiralia</taxon>
        <taxon>Lophotrochozoa</taxon>
        <taxon>Mollusca</taxon>
        <taxon>Bivalvia</taxon>
        <taxon>Autobranchia</taxon>
        <taxon>Heteroconchia</taxon>
        <taxon>Palaeoheterodonta</taxon>
        <taxon>Unionida</taxon>
        <taxon>Unionoidea</taxon>
        <taxon>Unionidae</taxon>
        <taxon>Ambleminae</taxon>
        <taxon>Lampsilini</taxon>
        <taxon>Potamilus</taxon>
    </lineage>
</organism>
<dbReference type="SUPFAM" id="SSF48264">
    <property type="entry name" value="Cytochrome P450"/>
    <property type="match status" value="1"/>
</dbReference>
<dbReference type="GO" id="GO:0004508">
    <property type="term" value="F:steroid 17-alpha-monooxygenase activity"/>
    <property type="evidence" value="ECO:0007669"/>
    <property type="project" value="TreeGrafter"/>
</dbReference>
<evidence type="ECO:0000256" key="7">
    <source>
        <dbReference type="ARBA" id="ARBA00022824"/>
    </source>
</evidence>
<gene>
    <name evidence="24" type="ORF">CHS0354_020545</name>
</gene>
<dbReference type="Gene3D" id="1.10.630.10">
    <property type="entry name" value="Cytochrome P450"/>
    <property type="match status" value="1"/>
</dbReference>
<evidence type="ECO:0000256" key="22">
    <source>
        <dbReference type="RuleBase" id="RU000461"/>
    </source>
</evidence>
<evidence type="ECO:0000256" key="20">
    <source>
        <dbReference type="ARBA" id="ARBA00044342"/>
    </source>
</evidence>
<reference evidence="24" key="3">
    <citation type="submission" date="2023-05" db="EMBL/GenBank/DDBJ databases">
        <authorList>
            <person name="Smith C.H."/>
        </authorList>
    </citation>
    <scope>NUCLEOTIDE SEQUENCE</scope>
    <source>
        <strain evidence="24">CHS0354</strain>
        <tissue evidence="24">Mantle</tissue>
    </source>
</reference>
<evidence type="ECO:0000256" key="23">
    <source>
        <dbReference type="SAM" id="Phobius"/>
    </source>
</evidence>
<dbReference type="InterPro" id="IPR001128">
    <property type="entry name" value="Cyt_P450"/>
</dbReference>
<evidence type="ECO:0000313" key="24">
    <source>
        <dbReference type="EMBL" id="KAK3594883.1"/>
    </source>
</evidence>
<comment type="cofactor">
    <cofactor evidence="21">
        <name>heme</name>
        <dbReference type="ChEBI" id="CHEBI:30413"/>
    </cofactor>
</comment>
<evidence type="ECO:0000256" key="10">
    <source>
        <dbReference type="ARBA" id="ARBA00023004"/>
    </source>
</evidence>
<evidence type="ECO:0000256" key="3">
    <source>
        <dbReference type="ARBA" id="ARBA00004586"/>
    </source>
</evidence>
<dbReference type="Proteomes" id="UP001195483">
    <property type="component" value="Unassembled WGS sequence"/>
</dbReference>
<dbReference type="GO" id="GO:0042448">
    <property type="term" value="P:progesterone metabolic process"/>
    <property type="evidence" value="ECO:0007669"/>
    <property type="project" value="TreeGrafter"/>
</dbReference>
<evidence type="ECO:0000256" key="21">
    <source>
        <dbReference type="PIRSR" id="PIRSR602401-1"/>
    </source>
</evidence>
<comment type="subcellular location">
    <subcellularLocation>
        <location evidence="1">Endomembrane system</location>
        <topology evidence="1">Peripheral membrane protein</topology>
    </subcellularLocation>
    <subcellularLocation>
        <location evidence="3">Endoplasmic reticulum membrane</location>
    </subcellularLocation>
    <subcellularLocation>
        <location evidence="2">Microsome membrane</location>
    </subcellularLocation>
</comment>
<evidence type="ECO:0000256" key="6">
    <source>
        <dbReference type="ARBA" id="ARBA00022723"/>
    </source>
</evidence>
<evidence type="ECO:0000256" key="15">
    <source>
        <dbReference type="ARBA" id="ARBA00044116"/>
    </source>
</evidence>
<evidence type="ECO:0000256" key="2">
    <source>
        <dbReference type="ARBA" id="ARBA00004524"/>
    </source>
</evidence>
<evidence type="ECO:0000256" key="18">
    <source>
        <dbReference type="ARBA" id="ARBA00044282"/>
    </source>
</evidence>
<evidence type="ECO:0000256" key="17">
    <source>
        <dbReference type="ARBA" id="ARBA00044265"/>
    </source>
</evidence>
<dbReference type="Pfam" id="PF00067">
    <property type="entry name" value="p450"/>
    <property type="match status" value="1"/>
</dbReference>
<accession>A0AAE0VY26</accession>
<keyword evidence="13 23" id="KW-0472">Membrane</keyword>
<name>A0AAE0VY26_9BIVA</name>
<keyword evidence="5 21" id="KW-0349">Heme</keyword>
<dbReference type="GO" id="GO:0020037">
    <property type="term" value="F:heme binding"/>
    <property type="evidence" value="ECO:0007669"/>
    <property type="project" value="InterPro"/>
</dbReference>
<dbReference type="GO" id="GO:0008610">
    <property type="term" value="P:lipid biosynthetic process"/>
    <property type="evidence" value="ECO:0007669"/>
    <property type="project" value="UniProtKB-ARBA"/>
</dbReference>
<keyword evidence="12" id="KW-0446">Lipid-binding</keyword>
<dbReference type="FunFam" id="1.10.630.10:FF:000049">
    <property type="entry name" value="steroid 21-hydroxylase isoform X1"/>
    <property type="match status" value="1"/>
</dbReference>
<dbReference type="InterPro" id="IPR002401">
    <property type="entry name" value="Cyt_P450_E_grp-I"/>
</dbReference>
<dbReference type="InterPro" id="IPR017972">
    <property type="entry name" value="Cyt_P450_CS"/>
</dbReference>